<feature type="compositionally biased region" description="Basic and acidic residues" evidence="1">
    <location>
        <begin position="93"/>
        <end position="115"/>
    </location>
</feature>
<accession>A0AA38H308</accession>
<feature type="compositionally biased region" description="Acidic residues" evidence="1">
    <location>
        <begin position="12"/>
        <end position="29"/>
    </location>
</feature>
<organism evidence="2 3">
    <name type="scientific">Dioszegia hungarica</name>
    <dbReference type="NCBI Taxonomy" id="4972"/>
    <lineage>
        <taxon>Eukaryota</taxon>
        <taxon>Fungi</taxon>
        <taxon>Dikarya</taxon>
        <taxon>Basidiomycota</taxon>
        <taxon>Agaricomycotina</taxon>
        <taxon>Tremellomycetes</taxon>
        <taxon>Tremellales</taxon>
        <taxon>Bulleribasidiaceae</taxon>
        <taxon>Dioszegia</taxon>
    </lineage>
</organism>
<keyword evidence="3" id="KW-1185">Reference proteome</keyword>
<dbReference type="AlphaFoldDB" id="A0AA38H308"/>
<evidence type="ECO:0000313" key="2">
    <source>
        <dbReference type="EMBL" id="KAI9632706.1"/>
    </source>
</evidence>
<reference evidence="2" key="1">
    <citation type="journal article" date="2022" name="G3 (Bethesda)">
        <title>High quality genome of the basidiomycete yeast Dioszegia hungarica PDD-24b-2 isolated from cloud water.</title>
        <authorList>
            <person name="Jarrige D."/>
            <person name="Haridas S."/>
            <person name="Bleykasten-Grosshans C."/>
            <person name="Joly M."/>
            <person name="Nadalig T."/>
            <person name="Sancelme M."/>
            <person name="Vuilleumier S."/>
            <person name="Grigoriev I.V."/>
            <person name="Amato P."/>
            <person name="Bringel F."/>
        </authorList>
    </citation>
    <scope>NUCLEOTIDE SEQUENCE</scope>
    <source>
        <strain evidence="2">PDD-24b-2</strain>
    </source>
</reference>
<dbReference type="GeneID" id="77730587"/>
<dbReference type="EMBL" id="JAKWFO010000014">
    <property type="protein sequence ID" value="KAI9632706.1"/>
    <property type="molecule type" value="Genomic_DNA"/>
</dbReference>
<comment type="caution">
    <text evidence="2">The sequence shown here is derived from an EMBL/GenBank/DDBJ whole genome shotgun (WGS) entry which is preliminary data.</text>
</comment>
<dbReference type="RefSeq" id="XP_052942483.1">
    <property type="nucleotide sequence ID" value="XM_053091382.1"/>
</dbReference>
<feature type="compositionally biased region" description="Low complexity" evidence="1">
    <location>
        <begin position="124"/>
        <end position="134"/>
    </location>
</feature>
<proteinExistence type="predicted"/>
<dbReference type="Proteomes" id="UP001164286">
    <property type="component" value="Unassembled WGS sequence"/>
</dbReference>
<feature type="compositionally biased region" description="Acidic residues" evidence="1">
    <location>
        <begin position="53"/>
        <end position="69"/>
    </location>
</feature>
<protein>
    <submittedName>
        <fullName evidence="2">Uncharacterized protein</fullName>
    </submittedName>
</protein>
<evidence type="ECO:0000313" key="3">
    <source>
        <dbReference type="Proteomes" id="UP001164286"/>
    </source>
</evidence>
<gene>
    <name evidence="2" type="ORF">MKK02DRAFT_41017</name>
</gene>
<name>A0AA38H308_9TREE</name>
<feature type="region of interest" description="Disordered" evidence="1">
    <location>
        <begin position="1"/>
        <end position="152"/>
    </location>
</feature>
<evidence type="ECO:0000256" key="1">
    <source>
        <dbReference type="SAM" id="MobiDB-lite"/>
    </source>
</evidence>
<sequence length="268" mass="29810">MFEGADDGHGDETDEEEDDDDDEVEDGDGADGGIGSDMEEGSNDGTDDRIDGEGDEDLPDDQLDDEELEERQIRRAAEIEADEAAAEEAYSTVERESLAEALEQLKRRKEADRVGRSSTTNPWSKSSKSLSTLSVPPRSSKRQAGMTKRSKALSKQYYPTANMLSPDAARRVIATAADYSPVWDDKCKKGDFLFYIPREEQMACLLCGTGRLTPRRKRWSQVPYFPITPRLAALMSNSKWYEILLIGLPFSARPTCTAIPSLVQGIWI</sequence>
<feature type="compositionally biased region" description="Basic and acidic residues" evidence="1">
    <location>
        <begin position="1"/>
        <end position="11"/>
    </location>
</feature>